<proteinExistence type="evidence at transcript level"/>
<dbReference type="AlphaFoldDB" id="A0A0S1MKR9"/>
<feature type="signal peptide" evidence="1">
    <location>
        <begin position="1"/>
        <end position="25"/>
    </location>
</feature>
<evidence type="ECO:0000256" key="1">
    <source>
        <dbReference type="SAM" id="SignalP"/>
    </source>
</evidence>
<keyword evidence="1" id="KW-0732">Signal</keyword>
<evidence type="ECO:0008006" key="3">
    <source>
        <dbReference type="Google" id="ProtNLM"/>
    </source>
</evidence>
<name>A0A0S1MKR9_PHAPC</name>
<accession>A0A0S1MKR9</accession>
<dbReference type="EMBL" id="KT247243">
    <property type="protein sequence ID" value="ALL41332.1"/>
    <property type="molecule type" value="mRNA"/>
</dbReference>
<sequence>MSFSKALTKMAILAFFLASFTAAAAHLKANQLQARQAAQIDPKTLNACSNPQIEFGGGFGNRAATELTFRPADAANFAHGEAKNIGIITQFMCDTLVNKCGFKNADKTFTDCKSIEASVGAGNNGALADKWNAGFGISTNFAATGAKK</sequence>
<protein>
    <recommendedName>
        <fullName evidence="3">Secreted protein</fullName>
    </recommendedName>
</protein>
<reference evidence="2" key="1">
    <citation type="submission" date="2015-07" db="EMBL/GenBank/DDBJ databases">
        <title>Elucidating the P. pachyrhizi secretome and potential effectors.</title>
        <authorList>
            <person name="de Carvalho M.C.C.G."/>
            <person name="Nascimento L.C."/>
            <person name="Darben L.M."/>
            <person name="Polizel-Podanosqui A.M."/>
            <person name="Lopes-Caitar V.S."/>
            <person name="Rocha C.S."/>
            <person name="Qi M."/>
            <person name="Carazolle M."/>
            <person name="Kuwahara M.K."/>
            <person name="Pereira G.A.G."/>
            <person name="Abdelnoor R.V."/>
            <person name="Whitham S.A."/>
            <person name="Marcelino-Guimaraes F.C."/>
        </authorList>
    </citation>
    <scope>NUCLEOTIDE SEQUENCE</scope>
</reference>
<feature type="chain" id="PRO_5006589059" description="Secreted protein" evidence="1">
    <location>
        <begin position="26"/>
        <end position="148"/>
    </location>
</feature>
<evidence type="ECO:0000313" key="2">
    <source>
        <dbReference type="EMBL" id="ALL41332.1"/>
    </source>
</evidence>
<organism evidence="2">
    <name type="scientific">Phakopsora pachyrhizi</name>
    <name type="common">Asian soybean rust disease fungus</name>
    <dbReference type="NCBI Taxonomy" id="170000"/>
    <lineage>
        <taxon>Eukaryota</taxon>
        <taxon>Fungi</taxon>
        <taxon>Dikarya</taxon>
        <taxon>Basidiomycota</taxon>
        <taxon>Pucciniomycotina</taxon>
        <taxon>Pucciniomycetes</taxon>
        <taxon>Pucciniales</taxon>
        <taxon>Phakopsoraceae</taxon>
        <taxon>Phakopsora</taxon>
    </lineage>
</organism>